<dbReference type="GO" id="GO:0045493">
    <property type="term" value="P:xylan catabolic process"/>
    <property type="evidence" value="ECO:0007669"/>
    <property type="project" value="InterPro"/>
</dbReference>
<evidence type="ECO:0000256" key="1">
    <source>
        <dbReference type="ARBA" id="ARBA00005336"/>
    </source>
</evidence>
<name>F4GLH6_PARC1</name>
<dbReference type="Gene3D" id="3.40.50.1700">
    <property type="entry name" value="Glycoside hydrolase family 3 C-terminal domain"/>
    <property type="match status" value="1"/>
</dbReference>
<dbReference type="GO" id="GO:0008422">
    <property type="term" value="F:beta-glucosidase activity"/>
    <property type="evidence" value="ECO:0007669"/>
    <property type="project" value="UniProtKB-EC"/>
</dbReference>
<dbReference type="SUPFAM" id="SSF52279">
    <property type="entry name" value="Beta-D-glucan exohydrolase, C-terminal domain"/>
    <property type="match status" value="1"/>
</dbReference>
<dbReference type="InterPro" id="IPR044993">
    <property type="entry name" value="BXL"/>
</dbReference>
<dbReference type="eggNOG" id="COG1472">
    <property type="taxonomic scope" value="Bacteria"/>
</dbReference>
<dbReference type="SUPFAM" id="SSF51445">
    <property type="entry name" value="(Trans)glycosidases"/>
    <property type="match status" value="1"/>
</dbReference>
<reference evidence="6" key="1">
    <citation type="submission" date="2011-04" db="EMBL/GenBank/DDBJ databases">
        <title>The complete genome of Spirochaeta coccoides DSM 17374.</title>
        <authorList>
            <person name="Lucas S."/>
            <person name="Copeland A."/>
            <person name="Lapidus A."/>
            <person name="Bruce D."/>
            <person name="Goodwin L."/>
            <person name="Pitluck S."/>
            <person name="Peters L."/>
            <person name="Kyrpides N."/>
            <person name="Mavromatis K."/>
            <person name="Pagani I."/>
            <person name="Ivanova N."/>
            <person name="Ovchinnikova G."/>
            <person name="Lu M."/>
            <person name="Detter J.C."/>
            <person name="Tapia R."/>
            <person name="Han C."/>
            <person name="Land M."/>
            <person name="Hauser L."/>
            <person name="Markowitz V."/>
            <person name="Cheng J.-F."/>
            <person name="Hugenholtz P."/>
            <person name="Woyke T."/>
            <person name="Wu D."/>
            <person name="Spring S."/>
            <person name="Schroeder M."/>
            <person name="Brambilla E."/>
            <person name="Klenk H.-P."/>
            <person name="Eisen J.A."/>
        </authorList>
    </citation>
    <scope>NUCLEOTIDE SEQUENCE [LARGE SCALE GENOMIC DNA]</scope>
    <source>
        <strain evidence="6">ATCC BAA-1237 / DSM 17374 / SPN1</strain>
    </source>
</reference>
<keyword evidence="5" id="KW-0326">Glycosidase</keyword>
<dbReference type="KEGG" id="scc:Spico_0720"/>
<evidence type="ECO:0000256" key="3">
    <source>
        <dbReference type="ARBA" id="ARBA00022801"/>
    </source>
</evidence>
<evidence type="ECO:0000313" key="5">
    <source>
        <dbReference type="EMBL" id="AEC01946.1"/>
    </source>
</evidence>
<dbReference type="PANTHER" id="PTHR42721:SF3">
    <property type="entry name" value="BETA-D-XYLOSIDASE 5-RELATED"/>
    <property type="match status" value="1"/>
</dbReference>
<keyword evidence="2" id="KW-0732">Signal</keyword>
<dbReference type="Proteomes" id="UP000007939">
    <property type="component" value="Chromosome"/>
</dbReference>
<keyword evidence="6" id="KW-1185">Reference proteome</keyword>
<dbReference type="GO" id="GO:0031222">
    <property type="term" value="P:arabinan catabolic process"/>
    <property type="evidence" value="ECO:0007669"/>
    <property type="project" value="TreeGrafter"/>
</dbReference>
<organism evidence="5 6">
    <name type="scientific">Parasphaerochaeta coccoides (strain ATCC BAA-1237 / DSM 17374 / SPN1)</name>
    <name type="common">Sphaerochaeta coccoides</name>
    <dbReference type="NCBI Taxonomy" id="760011"/>
    <lineage>
        <taxon>Bacteria</taxon>
        <taxon>Pseudomonadati</taxon>
        <taxon>Spirochaetota</taxon>
        <taxon>Spirochaetia</taxon>
        <taxon>Spirochaetales</taxon>
        <taxon>Sphaerochaetaceae</taxon>
        <taxon>Parasphaerochaeta</taxon>
    </lineage>
</organism>
<dbReference type="PRINTS" id="PR00133">
    <property type="entry name" value="GLHYDRLASE3"/>
</dbReference>
<dbReference type="OrthoDB" id="9805821at2"/>
<dbReference type="InterPro" id="IPR001764">
    <property type="entry name" value="Glyco_hydro_3_N"/>
</dbReference>
<dbReference type="EMBL" id="CP002659">
    <property type="protein sequence ID" value="AEC01946.1"/>
    <property type="molecule type" value="Genomic_DNA"/>
</dbReference>
<dbReference type="Pfam" id="PF00933">
    <property type="entry name" value="Glyco_hydro_3"/>
    <property type="match status" value="1"/>
</dbReference>
<sequence length="709" mass="77915">MEKRMFRVDAWKIARRIVSRMTLDEKISQIDYRASAIPRLDIPEYNWWNEALHGVARAGIATVFPQAIGLAAMFDSDMMERIGAVISTEGRAKYNEAVRHGDRDIYKGLTFWSPNVNIFRDPRWGRGQETYGEDPYLTARLAVAFIRGIQGDGKYLKAAACAKHFAVHSGPEALRHEFDARVSQKDLHETYLSAFKAAVKEAQVEIVMGAYNRVNGVPACASHELLSDILRSEWGFEGHVVSDYEALEDIFKHHHYVADEAHTMAVALKAGCNLCAGKIARHLRSSVDEGLISEDEITEAVERLFTTRIMMGMMADDCPYDSIGYEENDTPEHHQLAVEAASRSFVLLKNDGLLPLEMEKISSIAVIGPNANSRKMLEGNYNGTASRYVTVLEGIQDLVGDSVRVWYSEGCHLYKNFHSSLSGRNDRLAEAVSAAQHADVVVLCLGLDATLEGEEGDVEVGFGSGDKPNLSLPGRQQLLLDTMLTVGKPVILLLASGSALTLGGRENDENLKAILQIWYPGAMGGKAVADVLFGRRAPAGKLPVTFYASADELPAFEDYSMAGRTYRYMKGNALYPFGYGLTYSPCSIVSAGISGKTADGGVEITVDIRNDGGRTTEEVVQVYVKDMDSPLAVINHALAGFRRITLAPGEKTSRTIVIEPEAFTVVDEGGRRIPGGRRFLFHVGFSQPDSRSIALCGIKPVELEYLRTD</sequence>
<dbReference type="RefSeq" id="WP_013739342.1">
    <property type="nucleotide sequence ID" value="NC_015436.1"/>
</dbReference>
<comment type="similarity">
    <text evidence="1">Belongs to the glycosyl hydrolase 3 family.</text>
</comment>
<dbReference type="Pfam" id="PF14310">
    <property type="entry name" value="Fn3-like"/>
    <property type="match status" value="1"/>
</dbReference>
<dbReference type="GO" id="GO:0009044">
    <property type="term" value="F:xylan 1,4-beta-xylosidase activity"/>
    <property type="evidence" value="ECO:0007669"/>
    <property type="project" value="InterPro"/>
</dbReference>
<dbReference type="Pfam" id="PF01915">
    <property type="entry name" value="Glyco_hydro_3_C"/>
    <property type="match status" value="1"/>
</dbReference>
<dbReference type="InterPro" id="IPR017853">
    <property type="entry name" value="GH"/>
</dbReference>
<dbReference type="STRING" id="760011.Spico_0720"/>
<evidence type="ECO:0000313" key="6">
    <source>
        <dbReference type="Proteomes" id="UP000007939"/>
    </source>
</evidence>
<dbReference type="PANTHER" id="PTHR42721">
    <property type="entry name" value="SUGAR HYDROLASE-RELATED"/>
    <property type="match status" value="1"/>
</dbReference>
<dbReference type="InterPro" id="IPR026891">
    <property type="entry name" value="Fn3-like"/>
</dbReference>
<dbReference type="GO" id="GO:0046556">
    <property type="term" value="F:alpha-L-arabinofuranosidase activity"/>
    <property type="evidence" value="ECO:0007669"/>
    <property type="project" value="TreeGrafter"/>
</dbReference>
<evidence type="ECO:0000259" key="4">
    <source>
        <dbReference type="SMART" id="SM01217"/>
    </source>
</evidence>
<dbReference type="Gene3D" id="3.20.20.300">
    <property type="entry name" value="Glycoside hydrolase, family 3, N-terminal domain"/>
    <property type="match status" value="1"/>
</dbReference>
<gene>
    <name evidence="5" type="ordered locus">Spico_0720</name>
</gene>
<dbReference type="AlphaFoldDB" id="F4GLH6"/>
<proteinExistence type="inferred from homology"/>
<evidence type="ECO:0000256" key="2">
    <source>
        <dbReference type="ARBA" id="ARBA00022729"/>
    </source>
</evidence>
<dbReference type="HOGENOM" id="CLU_004542_5_3_12"/>
<dbReference type="InterPro" id="IPR013783">
    <property type="entry name" value="Ig-like_fold"/>
</dbReference>
<dbReference type="EC" id="3.2.1.21" evidence="5"/>
<dbReference type="InterPro" id="IPR002772">
    <property type="entry name" value="Glyco_hydro_3_C"/>
</dbReference>
<protein>
    <submittedName>
        <fullName evidence="5">Beta-glucosidase</fullName>
        <ecNumber evidence="5">3.2.1.21</ecNumber>
    </submittedName>
</protein>
<dbReference type="Gene3D" id="2.60.40.10">
    <property type="entry name" value="Immunoglobulins"/>
    <property type="match status" value="1"/>
</dbReference>
<accession>F4GLH6</accession>
<dbReference type="InterPro" id="IPR036881">
    <property type="entry name" value="Glyco_hydro_3_C_sf"/>
</dbReference>
<reference evidence="5 6" key="2">
    <citation type="journal article" date="2012" name="Stand. Genomic Sci.">
        <title>Complete genome sequence of the termite hindgut bacterium Spirochaeta coccoides type strain (SPN1(T)), reclassification in the genus Sphaerochaeta as Sphaerochaeta coccoides comb. nov. and emendations of the family Spirochaetaceae and the genus Sphaerochaeta.</title>
        <authorList>
            <person name="Abt B."/>
            <person name="Han C."/>
            <person name="Scheuner C."/>
            <person name="Lu M."/>
            <person name="Lapidus A."/>
            <person name="Nolan M."/>
            <person name="Lucas S."/>
            <person name="Hammon N."/>
            <person name="Deshpande S."/>
            <person name="Cheng J.F."/>
            <person name="Tapia R."/>
            <person name="Goodwin L.A."/>
            <person name="Pitluck S."/>
            <person name="Liolios K."/>
            <person name="Pagani I."/>
            <person name="Ivanova N."/>
            <person name="Mavromatis K."/>
            <person name="Mikhailova N."/>
            <person name="Huntemann M."/>
            <person name="Pati A."/>
            <person name="Chen A."/>
            <person name="Palaniappan K."/>
            <person name="Land M."/>
            <person name="Hauser L."/>
            <person name="Brambilla E.M."/>
            <person name="Rohde M."/>
            <person name="Spring S."/>
            <person name="Gronow S."/>
            <person name="Goker M."/>
            <person name="Woyke T."/>
            <person name="Bristow J."/>
            <person name="Eisen J.A."/>
            <person name="Markowitz V."/>
            <person name="Hugenholtz P."/>
            <person name="Kyrpides N.C."/>
            <person name="Klenk H.P."/>
            <person name="Detter J.C."/>
        </authorList>
    </citation>
    <scope>NUCLEOTIDE SEQUENCE [LARGE SCALE GENOMIC DNA]</scope>
    <source>
        <strain evidence="6">ATCC BAA-1237 / DSM 17374 / SPN1</strain>
    </source>
</reference>
<dbReference type="SMART" id="SM01217">
    <property type="entry name" value="Fn3_like"/>
    <property type="match status" value="1"/>
</dbReference>
<feature type="domain" description="Fibronectin type III-like" evidence="4">
    <location>
        <begin position="618"/>
        <end position="687"/>
    </location>
</feature>
<dbReference type="InterPro" id="IPR036962">
    <property type="entry name" value="Glyco_hydro_3_N_sf"/>
</dbReference>
<keyword evidence="3 5" id="KW-0378">Hydrolase</keyword>